<dbReference type="PANTHER" id="PTHR47290">
    <property type="entry name" value="RING FINGER PROTEIN"/>
    <property type="match status" value="1"/>
</dbReference>
<evidence type="ECO:0000313" key="3">
    <source>
        <dbReference type="EMBL" id="URD92217.1"/>
    </source>
</evidence>
<evidence type="ECO:0000259" key="2">
    <source>
        <dbReference type="Pfam" id="PF16207"/>
    </source>
</evidence>
<organism evidence="3 4">
    <name type="scientific">Musa troglodytarum</name>
    <name type="common">fe'i banana</name>
    <dbReference type="NCBI Taxonomy" id="320322"/>
    <lineage>
        <taxon>Eukaryota</taxon>
        <taxon>Viridiplantae</taxon>
        <taxon>Streptophyta</taxon>
        <taxon>Embryophyta</taxon>
        <taxon>Tracheophyta</taxon>
        <taxon>Spermatophyta</taxon>
        <taxon>Magnoliopsida</taxon>
        <taxon>Liliopsida</taxon>
        <taxon>Zingiberales</taxon>
        <taxon>Musaceae</taxon>
        <taxon>Musa</taxon>
    </lineage>
</organism>
<dbReference type="AlphaFoldDB" id="A0A9E7FDJ2"/>
<feature type="compositionally biased region" description="Low complexity" evidence="1">
    <location>
        <begin position="39"/>
        <end position="49"/>
    </location>
</feature>
<feature type="compositionally biased region" description="Pro residues" evidence="1">
    <location>
        <begin position="77"/>
        <end position="87"/>
    </location>
</feature>
<gene>
    <name evidence="3" type="ORF">MUK42_33454</name>
</gene>
<keyword evidence="4" id="KW-1185">Reference proteome</keyword>
<dbReference type="PANTHER" id="PTHR47290:SF4">
    <property type="entry name" value="RING FINGER PROTEIN"/>
    <property type="match status" value="1"/>
</dbReference>
<feature type="domain" description="RAWUL" evidence="2">
    <location>
        <begin position="176"/>
        <end position="230"/>
    </location>
</feature>
<dbReference type="PROSITE" id="PS51257">
    <property type="entry name" value="PROKAR_LIPOPROTEIN"/>
    <property type="match status" value="1"/>
</dbReference>
<protein>
    <recommendedName>
        <fullName evidence="2">RAWUL domain-containing protein</fullName>
    </recommendedName>
</protein>
<name>A0A9E7FDJ2_9LILI</name>
<feature type="compositionally biased region" description="Polar residues" evidence="1">
    <location>
        <begin position="28"/>
        <end position="37"/>
    </location>
</feature>
<dbReference type="OrthoDB" id="1932457at2759"/>
<dbReference type="Pfam" id="PF16207">
    <property type="entry name" value="RAWUL"/>
    <property type="match status" value="1"/>
</dbReference>
<feature type="compositionally biased region" description="Low complexity" evidence="1">
    <location>
        <begin position="106"/>
        <end position="124"/>
    </location>
</feature>
<dbReference type="EMBL" id="CP097505">
    <property type="protein sequence ID" value="URD92217.1"/>
    <property type="molecule type" value="Genomic_DNA"/>
</dbReference>
<dbReference type="Gene3D" id="3.10.20.90">
    <property type="entry name" value="Phosphatidylinositol 3-kinase Catalytic Subunit, Chain A, domain 1"/>
    <property type="match status" value="1"/>
</dbReference>
<dbReference type="InterPro" id="IPR044171">
    <property type="entry name" value="LAX2-like"/>
</dbReference>
<feature type="region of interest" description="Disordered" evidence="1">
    <location>
        <begin position="28"/>
        <end position="127"/>
    </location>
</feature>
<dbReference type="InterPro" id="IPR032443">
    <property type="entry name" value="RAWUL"/>
</dbReference>
<dbReference type="Proteomes" id="UP001055439">
    <property type="component" value="Chromosome 3"/>
</dbReference>
<reference evidence="3" key="1">
    <citation type="submission" date="2022-05" db="EMBL/GenBank/DDBJ databases">
        <title>The Musa troglodytarum L. genome provides insights into the mechanism of non-climacteric behaviour and enrichment of carotenoids.</title>
        <authorList>
            <person name="Wang J."/>
        </authorList>
    </citation>
    <scope>NUCLEOTIDE SEQUENCE</scope>
    <source>
        <tissue evidence="3">Leaf</tissue>
    </source>
</reference>
<evidence type="ECO:0000313" key="4">
    <source>
        <dbReference type="Proteomes" id="UP001055439"/>
    </source>
</evidence>
<proteinExistence type="predicted"/>
<accession>A0A9E7FDJ2</accession>
<evidence type="ECO:0000256" key="1">
    <source>
        <dbReference type="SAM" id="MobiDB-lite"/>
    </source>
</evidence>
<sequence length="261" mass="28718">MVRAGDLLRQHEEFSCVLVAASACFDNTRSSPPSKLSSMAEEPSGAMAPEAEEEEGRDEGDVPGSSSREWLQLGLGTPPPPPPPPPPHVRRQQVPTELELFRDRPSSSSSPVATTQPTTTTTTTAMPEAGSGIRVVVPARQAGVWLALEAAADQGGGGEALLPQIPRNYLRIKDGRLTIRLLMKYLMNKLGLEEDESEVEITCRDQVLLPLWTLEYVRDNIWFSSDVAPMILPDASSVNHLMTLHYRRRKKDGPVHEPPRR</sequence>